<evidence type="ECO:0000256" key="7">
    <source>
        <dbReference type="PROSITE-ProRule" id="PRU01091"/>
    </source>
</evidence>
<evidence type="ECO:0000256" key="3">
    <source>
        <dbReference type="ARBA" id="ARBA00023015"/>
    </source>
</evidence>
<comment type="caution">
    <text evidence="10">The sequence shown here is derived from an EMBL/GenBank/DDBJ whole genome shotgun (WGS) entry which is preliminary data.</text>
</comment>
<dbReference type="GO" id="GO:0000156">
    <property type="term" value="F:phosphorelay response regulator activity"/>
    <property type="evidence" value="ECO:0007669"/>
    <property type="project" value="TreeGrafter"/>
</dbReference>
<dbReference type="InterPro" id="IPR001867">
    <property type="entry name" value="OmpR/PhoB-type_DNA-bd"/>
</dbReference>
<dbReference type="Gene3D" id="6.10.250.690">
    <property type="match status" value="1"/>
</dbReference>
<evidence type="ECO:0000256" key="4">
    <source>
        <dbReference type="ARBA" id="ARBA00023125"/>
    </source>
</evidence>
<dbReference type="Pfam" id="PF00072">
    <property type="entry name" value="Response_reg"/>
    <property type="match status" value="1"/>
</dbReference>
<feature type="modified residue" description="4-aspartylphosphate" evidence="6">
    <location>
        <position position="53"/>
    </location>
</feature>
<evidence type="ECO:0000256" key="5">
    <source>
        <dbReference type="ARBA" id="ARBA00023163"/>
    </source>
</evidence>
<keyword evidence="2" id="KW-0902">Two-component regulatory system</keyword>
<dbReference type="InterPro" id="IPR039420">
    <property type="entry name" value="WalR-like"/>
</dbReference>
<dbReference type="PROSITE" id="PS51755">
    <property type="entry name" value="OMPR_PHOB"/>
    <property type="match status" value="1"/>
</dbReference>
<dbReference type="OrthoDB" id="9790442at2"/>
<keyword evidence="11" id="KW-1185">Reference proteome</keyword>
<evidence type="ECO:0000256" key="2">
    <source>
        <dbReference type="ARBA" id="ARBA00023012"/>
    </source>
</evidence>
<accession>A0A0L0W999</accession>
<dbReference type="STRING" id="1503.CLPU_9c00150"/>
<dbReference type="PATRIC" id="fig|1503.3.peg.3295"/>
<keyword evidence="3" id="KW-0805">Transcription regulation</keyword>
<dbReference type="CDD" id="cd00383">
    <property type="entry name" value="trans_reg_C"/>
    <property type="match status" value="1"/>
</dbReference>
<keyword evidence="5" id="KW-0804">Transcription</keyword>
<feature type="domain" description="Response regulatory" evidence="8">
    <location>
        <begin position="4"/>
        <end position="117"/>
    </location>
</feature>
<dbReference type="SMART" id="SM00448">
    <property type="entry name" value="REC"/>
    <property type="match status" value="1"/>
</dbReference>
<dbReference type="GO" id="GO:0000976">
    <property type="term" value="F:transcription cis-regulatory region binding"/>
    <property type="evidence" value="ECO:0007669"/>
    <property type="project" value="TreeGrafter"/>
</dbReference>
<dbReference type="InterPro" id="IPR036388">
    <property type="entry name" value="WH-like_DNA-bd_sf"/>
</dbReference>
<dbReference type="GO" id="GO:0006355">
    <property type="term" value="P:regulation of DNA-templated transcription"/>
    <property type="evidence" value="ECO:0007669"/>
    <property type="project" value="InterPro"/>
</dbReference>
<dbReference type="FunFam" id="3.40.50.2300:FF:000001">
    <property type="entry name" value="DNA-binding response regulator PhoB"/>
    <property type="match status" value="1"/>
</dbReference>
<proteinExistence type="predicted"/>
<evidence type="ECO:0000256" key="1">
    <source>
        <dbReference type="ARBA" id="ARBA00022553"/>
    </source>
</evidence>
<dbReference type="PANTHER" id="PTHR48111:SF2">
    <property type="entry name" value="RESPONSE REGULATOR SAER"/>
    <property type="match status" value="1"/>
</dbReference>
<dbReference type="RefSeq" id="WP_050355490.1">
    <property type="nucleotide sequence ID" value="NZ_LGSS01000009.1"/>
</dbReference>
<dbReference type="GO" id="GO:0005829">
    <property type="term" value="C:cytosol"/>
    <property type="evidence" value="ECO:0007669"/>
    <property type="project" value="TreeGrafter"/>
</dbReference>
<dbReference type="SUPFAM" id="SSF46894">
    <property type="entry name" value="C-terminal effector domain of the bipartite response regulators"/>
    <property type="match status" value="1"/>
</dbReference>
<gene>
    <name evidence="10" type="primary">gtcR</name>
    <name evidence="10" type="ORF">CLPU_9c00150</name>
</gene>
<keyword evidence="1 6" id="KW-0597">Phosphoprotein</keyword>
<dbReference type="InterPro" id="IPR011006">
    <property type="entry name" value="CheY-like_superfamily"/>
</dbReference>
<dbReference type="InterPro" id="IPR016032">
    <property type="entry name" value="Sig_transdc_resp-reg_C-effctor"/>
</dbReference>
<keyword evidence="4 7" id="KW-0238">DNA-binding</keyword>
<dbReference type="Proteomes" id="UP000037267">
    <property type="component" value="Unassembled WGS sequence"/>
</dbReference>
<sequence>MSYKILIADDEEEILEILELYLEKDGFEVIKAVDGKKAWDIINEINIDMAIIDIMMPSINGFKLIKKIRENYNIPVIFLSAKTQDEDKILGLGLGADDYVTKPFNPLEVVARVDAQLRRYYNLNYHNKNVEQIIKIGEIELDIFSNIVKKNNKEIVLTSVEYKILKLLMENSGRVLTKKEIFEIVWEDNFIGDNNIIMVHISNLREKIEKNSRKPIYLKTIRGLGYKFEKKVTSNEE</sequence>
<evidence type="ECO:0000259" key="8">
    <source>
        <dbReference type="PROSITE" id="PS50110"/>
    </source>
</evidence>
<evidence type="ECO:0000313" key="10">
    <source>
        <dbReference type="EMBL" id="KNF08119.1"/>
    </source>
</evidence>
<dbReference type="PROSITE" id="PS50110">
    <property type="entry name" value="RESPONSE_REGULATORY"/>
    <property type="match status" value="1"/>
</dbReference>
<dbReference type="Gene3D" id="3.40.50.2300">
    <property type="match status" value="1"/>
</dbReference>
<dbReference type="Gene3D" id="1.10.10.10">
    <property type="entry name" value="Winged helix-like DNA-binding domain superfamily/Winged helix DNA-binding domain"/>
    <property type="match status" value="1"/>
</dbReference>
<dbReference type="FunFam" id="1.10.10.10:FF:000018">
    <property type="entry name" value="DNA-binding response regulator ResD"/>
    <property type="match status" value="1"/>
</dbReference>
<dbReference type="Pfam" id="PF00486">
    <property type="entry name" value="Trans_reg_C"/>
    <property type="match status" value="1"/>
</dbReference>
<evidence type="ECO:0000313" key="11">
    <source>
        <dbReference type="Proteomes" id="UP000037267"/>
    </source>
</evidence>
<dbReference type="SUPFAM" id="SSF52172">
    <property type="entry name" value="CheY-like"/>
    <property type="match status" value="1"/>
</dbReference>
<feature type="DNA-binding region" description="OmpR/PhoB-type" evidence="7">
    <location>
        <begin position="131"/>
        <end position="230"/>
    </location>
</feature>
<dbReference type="PANTHER" id="PTHR48111">
    <property type="entry name" value="REGULATOR OF RPOS"/>
    <property type="match status" value="1"/>
</dbReference>
<evidence type="ECO:0000256" key="6">
    <source>
        <dbReference type="PROSITE-ProRule" id="PRU00169"/>
    </source>
</evidence>
<organism evidence="10 11">
    <name type="scientific">Gottschalkia purinilytica</name>
    <name type="common">Clostridium purinilyticum</name>
    <dbReference type="NCBI Taxonomy" id="1503"/>
    <lineage>
        <taxon>Bacteria</taxon>
        <taxon>Bacillati</taxon>
        <taxon>Bacillota</taxon>
        <taxon>Tissierellia</taxon>
        <taxon>Tissierellales</taxon>
        <taxon>Gottschalkiaceae</taxon>
        <taxon>Gottschalkia</taxon>
    </lineage>
</organism>
<reference evidence="11" key="1">
    <citation type="submission" date="2015-07" db="EMBL/GenBank/DDBJ databases">
        <title>Draft genome sequence of the purine-degrading Gottschalkia purinilyticum DSM 1384 (formerly Clostridium purinilyticum).</title>
        <authorList>
            <person name="Poehlein A."/>
            <person name="Schiel-Bengelsdorf B."/>
            <person name="Bengelsdorf F.R."/>
            <person name="Daniel R."/>
            <person name="Duerre P."/>
        </authorList>
    </citation>
    <scope>NUCLEOTIDE SEQUENCE [LARGE SCALE GENOMIC DNA]</scope>
    <source>
        <strain evidence="11">DSM 1384</strain>
    </source>
</reference>
<protein>
    <submittedName>
        <fullName evidence="10">Response regulator GtcR</fullName>
    </submittedName>
</protein>
<feature type="domain" description="OmpR/PhoB-type" evidence="9">
    <location>
        <begin position="131"/>
        <end position="230"/>
    </location>
</feature>
<dbReference type="AlphaFoldDB" id="A0A0L0W999"/>
<evidence type="ECO:0000259" key="9">
    <source>
        <dbReference type="PROSITE" id="PS51755"/>
    </source>
</evidence>
<dbReference type="EMBL" id="LGSS01000009">
    <property type="protein sequence ID" value="KNF08119.1"/>
    <property type="molecule type" value="Genomic_DNA"/>
</dbReference>
<name>A0A0L0W999_GOTPU</name>
<dbReference type="SMART" id="SM00862">
    <property type="entry name" value="Trans_reg_C"/>
    <property type="match status" value="1"/>
</dbReference>
<dbReference type="GO" id="GO:0032993">
    <property type="term" value="C:protein-DNA complex"/>
    <property type="evidence" value="ECO:0007669"/>
    <property type="project" value="TreeGrafter"/>
</dbReference>
<dbReference type="InterPro" id="IPR001789">
    <property type="entry name" value="Sig_transdc_resp-reg_receiver"/>
</dbReference>